<organism evidence="5 6">
    <name type="scientific">Marinihelvus fidelis</name>
    <dbReference type="NCBI Taxonomy" id="2613842"/>
    <lineage>
        <taxon>Bacteria</taxon>
        <taxon>Pseudomonadati</taxon>
        <taxon>Pseudomonadota</taxon>
        <taxon>Gammaproteobacteria</taxon>
        <taxon>Chromatiales</taxon>
        <taxon>Wenzhouxiangellaceae</taxon>
        <taxon>Marinihelvus</taxon>
    </lineage>
</organism>
<dbReference type="Pfam" id="PF01593">
    <property type="entry name" value="Amino_oxidase"/>
    <property type="match status" value="1"/>
</dbReference>
<dbReference type="InterPro" id="IPR002937">
    <property type="entry name" value="Amino_oxidase"/>
</dbReference>
<reference evidence="5 6" key="1">
    <citation type="submission" date="2019-09" db="EMBL/GenBank/DDBJ databases">
        <title>Wenzhouxiangella sp. Genome sequencing and assembly.</title>
        <authorList>
            <person name="Zhang R."/>
        </authorList>
    </citation>
    <scope>NUCLEOTIDE SEQUENCE [LARGE SCALE GENOMIC DNA]</scope>
    <source>
        <strain evidence="5 6">W260</strain>
    </source>
</reference>
<dbReference type="Gene3D" id="3.50.50.60">
    <property type="entry name" value="FAD/NAD(P)-binding domain"/>
    <property type="match status" value="2"/>
</dbReference>
<protein>
    <recommendedName>
        <fullName evidence="3">Pyridine nucleotide-disulfide oxidoreductase domain-containing protein 2</fullName>
    </recommendedName>
</protein>
<name>A0A5N0T7Q9_9GAMM</name>
<keyword evidence="6" id="KW-1185">Reference proteome</keyword>
<dbReference type="PANTHER" id="PTHR10668:SF103">
    <property type="entry name" value="PYRIDINE NUCLEOTIDE-DISULFIDE OXIDOREDUCTASE DOMAIN-CONTAINING PROTEIN 2"/>
    <property type="match status" value="1"/>
</dbReference>
<dbReference type="RefSeq" id="WP_150864838.1">
    <property type="nucleotide sequence ID" value="NZ_VYXP01000007.1"/>
</dbReference>
<evidence type="ECO:0000259" key="4">
    <source>
        <dbReference type="Pfam" id="PF01593"/>
    </source>
</evidence>
<comment type="caution">
    <text evidence="5">The sequence shown here is derived from an EMBL/GenBank/DDBJ whole genome shotgun (WGS) entry which is preliminary data.</text>
</comment>
<evidence type="ECO:0000256" key="1">
    <source>
        <dbReference type="ARBA" id="ARBA00037217"/>
    </source>
</evidence>
<gene>
    <name evidence="5" type="ORF">F3N42_12650</name>
</gene>
<proteinExistence type="predicted"/>
<comment type="function">
    <text evidence="1">Probable oxidoreductase that may play a role as regulator of mitochondrial function.</text>
</comment>
<evidence type="ECO:0000313" key="6">
    <source>
        <dbReference type="Proteomes" id="UP000325372"/>
    </source>
</evidence>
<dbReference type="SUPFAM" id="SSF51905">
    <property type="entry name" value="FAD/NAD(P)-binding domain"/>
    <property type="match status" value="1"/>
</dbReference>
<evidence type="ECO:0000256" key="2">
    <source>
        <dbReference type="ARBA" id="ARBA00038825"/>
    </source>
</evidence>
<dbReference type="PRINTS" id="PR00419">
    <property type="entry name" value="ADXRDTASE"/>
</dbReference>
<dbReference type="EMBL" id="VYXP01000007">
    <property type="protein sequence ID" value="KAA9130534.1"/>
    <property type="molecule type" value="Genomic_DNA"/>
</dbReference>
<dbReference type="AlphaFoldDB" id="A0A5N0T7Q9"/>
<evidence type="ECO:0000256" key="3">
    <source>
        <dbReference type="ARBA" id="ARBA00040298"/>
    </source>
</evidence>
<accession>A0A5N0T7Q9</accession>
<feature type="domain" description="Amine oxidase" evidence="4">
    <location>
        <begin position="17"/>
        <end position="500"/>
    </location>
</feature>
<comment type="subunit">
    <text evidence="2">Interacts with COX5B; this interaction may contribute to localize PYROXD2 to the inner face of the inner mitochondrial membrane.</text>
</comment>
<sequence length="529" mass="56593">MTDRGRRIIIIGAGHNGLVCAATLARAGHHVTVFEAATSVGGAAITREFAPGFRVSAGAHLLHALDPAIAREMKLADHGLDYAATGLGTVGLDPDGQWLRYLGAELEGPGASDADREAIKTFDRQFGRFAALLRNLRGQVPPRLGTRDRGDLLALGKLGWAIRRLGRDDMREFLRIAGINVYDVLNERFESPLLKGAISLDGTLGTFAGPRSNNTVFNLLNRYDDQGYAIPAGGMGTVTAAMADAARQAGADIRTGCPVRRVMMDFDRACGVRLETGDEHTADVVISNADPRTTLGELLGLQRLEAGFAHRVKHIRAKGGVAKLHLALDGLPAFNGLDEALTGQRLVIAPDPDYVERAFNHAKYGEFSAQPAMEITIPSLHDNRLAAPGQHVLSANVQWAPHDLKGGWNGARRHLVEACLLMLEQYAPGIRDQVLHHELRSPWDLAAEFGNAGGHWHHAELTLDQSMMLRPVPGAAQYATPVNGLYLCGAGSHPGGGIMGNAGRNAAWVVDRDLAAGTTGTPEPTEDEA</sequence>
<dbReference type="InterPro" id="IPR036188">
    <property type="entry name" value="FAD/NAD-bd_sf"/>
</dbReference>
<dbReference type="GO" id="GO:0016491">
    <property type="term" value="F:oxidoreductase activity"/>
    <property type="evidence" value="ECO:0007669"/>
    <property type="project" value="InterPro"/>
</dbReference>
<dbReference type="PANTHER" id="PTHR10668">
    <property type="entry name" value="PHYTOENE DEHYDROGENASE"/>
    <property type="match status" value="1"/>
</dbReference>
<evidence type="ECO:0000313" key="5">
    <source>
        <dbReference type="EMBL" id="KAA9130534.1"/>
    </source>
</evidence>
<dbReference type="Proteomes" id="UP000325372">
    <property type="component" value="Unassembled WGS sequence"/>
</dbReference>